<gene>
    <name evidence="10" type="primary">dxs</name>
    <name evidence="12" type="ORF">MOMA_01495</name>
</gene>
<dbReference type="CDD" id="cd02007">
    <property type="entry name" value="TPP_DXS"/>
    <property type="match status" value="1"/>
</dbReference>
<dbReference type="PANTHER" id="PTHR43322">
    <property type="entry name" value="1-D-DEOXYXYLULOSE 5-PHOSPHATE SYNTHASE-RELATED"/>
    <property type="match status" value="1"/>
</dbReference>
<dbReference type="Pfam" id="PF02780">
    <property type="entry name" value="Transketolase_C"/>
    <property type="match status" value="1"/>
</dbReference>
<dbReference type="InterPro" id="IPR029061">
    <property type="entry name" value="THDP-binding"/>
</dbReference>
<keyword evidence="6 10" id="KW-0460">Magnesium</keyword>
<evidence type="ECO:0000256" key="3">
    <source>
        <dbReference type="ARBA" id="ARBA00011738"/>
    </source>
</evidence>
<dbReference type="GO" id="GO:0008661">
    <property type="term" value="F:1-deoxy-D-xylulose-5-phosphate synthase activity"/>
    <property type="evidence" value="ECO:0007669"/>
    <property type="project" value="UniProtKB-UniRule"/>
</dbReference>
<feature type="domain" description="Transketolase-like pyrimidine-binding" evidence="11">
    <location>
        <begin position="401"/>
        <end position="565"/>
    </location>
</feature>
<dbReference type="OrthoDB" id="9803371at2"/>
<comment type="catalytic activity">
    <reaction evidence="10">
        <text>D-glyceraldehyde 3-phosphate + pyruvate + H(+) = 1-deoxy-D-xylulose 5-phosphate + CO2</text>
        <dbReference type="Rhea" id="RHEA:12605"/>
        <dbReference type="ChEBI" id="CHEBI:15361"/>
        <dbReference type="ChEBI" id="CHEBI:15378"/>
        <dbReference type="ChEBI" id="CHEBI:16526"/>
        <dbReference type="ChEBI" id="CHEBI:57792"/>
        <dbReference type="ChEBI" id="CHEBI:59776"/>
        <dbReference type="EC" id="2.2.1.7"/>
    </reaction>
</comment>
<keyword evidence="7 10" id="KW-0784">Thiamine biosynthesis</keyword>
<reference evidence="12 13" key="1">
    <citation type="journal article" date="2013" name="Genome Announc.">
        <title>Genome Sequence of Moraxella macacae 0408225, a Novel Bacterial Species Isolated from a Cynomolgus Macaque with Epistaxis.</title>
        <authorList>
            <person name="Ladner J.T."/>
            <person name="Whitehouse C.A."/>
            <person name="Koroleva G.I."/>
            <person name="Palacios G.F."/>
        </authorList>
    </citation>
    <scope>NUCLEOTIDE SEQUENCE [LARGE SCALE GENOMIC DNA]</scope>
    <source>
        <strain evidence="12 13">0408225</strain>
    </source>
</reference>
<dbReference type="GO" id="GO:0000287">
    <property type="term" value="F:magnesium ion binding"/>
    <property type="evidence" value="ECO:0007669"/>
    <property type="project" value="UniProtKB-UniRule"/>
</dbReference>
<dbReference type="Gene3D" id="3.40.50.970">
    <property type="match status" value="2"/>
</dbReference>
<comment type="caution">
    <text evidence="12">The sequence shown here is derived from an EMBL/GenBank/DDBJ whole genome shotgun (WGS) entry which is preliminary data.</text>
</comment>
<evidence type="ECO:0000256" key="9">
    <source>
        <dbReference type="ARBA" id="ARBA00023229"/>
    </source>
</evidence>
<dbReference type="Gene3D" id="3.40.50.920">
    <property type="match status" value="1"/>
</dbReference>
<evidence type="ECO:0000256" key="6">
    <source>
        <dbReference type="ARBA" id="ARBA00022842"/>
    </source>
</evidence>
<feature type="binding site" evidence="10">
    <location>
        <position position="212"/>
    </location>
    <ligand>
        <name>thiamine diphosphate</name>
        <dbReference type="ChEBI" id="CHEBI:58937"/>
    </ligand>
</feature>
<dbReference type="NCBIfam" id="TIGR00204">
    <property type="entry name" value="dxs"/>
    <property type="match status" value="1"/>
</dbReference>
<evidence type="ECO:0000313" key="12">
    <source>
        <dbReference type="EMBL" id="ELA09042.1"/>
    </source>
</evidence>
<evidence type="ECO:0000256" key="1">
    <source>
        <dbReference type="ARBA" id="ARBA00004980"/>
    </source>
</evidence>
<feature type="binding site" evidence="10">
    <location>
        <position position="183"/>
    </location>
    <ligand>
        <name>Mg(2+)</name>
        <dbReference type="ChEBI" id="CHEBI:18420"/>
    </ligand>
</feature>
<dbReference type="GO" id="GO:0005829">
    <property type="term" value="C:cytosol"/>
    <property type="evidence" value="ECO:0007669"/>
    <property type="project" value="TreeGrafter"/>
</dbReference>
<feature type="binding site" evidence="10">
    <location>
        <position position="365"/>
    </location>
    <ligand>
        <name>thiamine diphosphate</name>
        <dbReference type="ChEBI" id="CHEBI:58937"/>
    </ligand>
</feature>
<keyword evidence="8 10" id="KW-0786">Thiamine pyrophosphate</keyword>
<dbReference type="InterPro" id="IPR009014">
    <property type="entry name" value="Transketo_C/PFOR_II"/>
</dbReference>
<feature type="binding site" evidence="10">
    <location>
        <position position="452"/>
    </location>
    <ligand>
        <name>thiamine diphosphate</name>
        <dbReference type="ChEBI" id="CHEBI:58937"/>
    </ligand>
</feature>
<dbReference type="PROSITE" id="PS00802">
    <property type="entry name" value="TRANSKETOLASE_2"/>
    <property type="match status" value="1"/>
</dbReference>
<comment type="cofactor">
    <cofactor evidence="10">
        <name>thiamine diphosphate</name>
        <dbReference type="ChEBI" id="CHEBI:58937"/>
    </cofactor>
    <text evidence="10">Binds 1 thiamine pyrophosphate per subunit.</text>
</comment>
<dbReference type="AlphaFoldDB" id="L2F7N7"/>
<keyword evidence="13" id="KW-1185">Reference proteome</keyword>
<dbReference type="InterPro" id="IPR033248">
    <property type="entry name" value="Transketolase_C"/>
</dbReference>
<feature type="binding site" evidence="10">
    <location>
        <position position="111"/>
    </location>
    <ligand>
        <name>thiamine diphosphate</name>
        <dbReference type="ChEBI" id="CHEBI:58937"/>
    </ligand>
</feature>
<keyword evidence="5 10" id="KW-0479">Metal-binding</keyword>
<evidence type="ECO:0000256" key="4">
    <source>
        <dbReference type="ARBA" id="ARBA00022679"/>
    </source>
</evidence>
<dbReference type="HAMAP" id="MF_00315">
    <property type="entry name" value="DXP_synth"/>
    <property type="match status" value="1"/>
</dbReference>
<comment type="pathway">
    <text evidence="1 10">Metabolic intermediate biosynthesis; 1-deoxy-D-xylulose 5-phosphate biosynthesis; 1-deoxy-D-xylulose 5-phosphate from D-glyceraldehyde 3-phosphate and pyruvate: step 1/1.</text>
</comment>
<accession>L2F7N7</accession>
<evidence type="ECO:0000313" key="13">
    <source>
        <dbReference type="Proteomes" id="UP000023795"/>
    </source>
</evidence>
<evidence type="ECO:0000256" key="5">
    <source>
        <dbReference type="ARBA" id="ARBA00022723"/>
    </source>
</evidence>
<dbReference type="Pfam" id="PF02779">
    <property type="entry name" value="Transket_pyr"/>
    <property type="match status" value="1"/>
</dbReference>
<dbReference type="Pfam" id="PF13292">
    <property type="entry name" value="DXP_synthase_N"/>
    <property type="match status" value="2"/>
</dbReference>
<dbReference type="SUPFAM" id="SSF52518">
    <property type="entry name" value="Thiamin diphosphate-binding fold (THDP-binding)"/>
    <property type="match status" value="1"/>
</dbReference>
<keyword evidence="4 10" id="KW-0808">Transferase</keyword>
<dbReference type="GO" id="GO:0016114">
    <property type="term" value="P:terpenoid biosynthetic process"/>
    <property type="evidence" value="ECO:0007669"/>
    <property type="project" value="UniProtKB-UniRule"/>
</dbReference>
<comment type="similarity">
    <text evidence="2 10">Belongs to the transketolase family. DXPS subfamily.</text>
</comment>
<proteinExistence type="inferred from homology"/>
<dbReference type="EC" id="2.2.1.7" evidence="10"/>
<evidence type="ECO:0000256" key="2">
    <source>
        <dbReference type="ARBA" id="ARBA00011081"/>
    </source>
</evidence>
<feature type="binding site" evidence="10">
    <location>
        <position position="212"/>
    </location>
    <ligand>
        <name>Mg(2+)</name>
        <dbReference type="ChEBI" id="CHEBI:18420"/>
    </ligand>
</feature>
<evidence type="ECO:0000259" key="11">
    <source>
        <dbReference type="SMART" id="SM00861"/>
    </source>
</evidence>
<feature type="binding site" evidence="10">
    <location>
        <begin position="184"/>
        <end position="185"/>
    </location>
    <ligand>
        <name>thiamine diphosphate</name>
        <dbReference type="ChEBI" id="CHEBI:58937"/>
    </ligand>
</feature>
<dbReference type="PANTHER" id="PTHR43322:SF5">
    <property type="entry name" value="1-DEOXY-D-XYLULOSE-5-PHOSPHATE SYNTHASE, CHLOROPLASTIC"/>
    <property type="match status" value="1"/>
</dbReference>
<name>L2F7N7_9GAMM</name>
<dbReference type="SMART" id="SM00861">
    <property type="entry name" value="Transket_pyr"/>
    <property type="match status" value="1"/>
</dbReference>
<dbReference type="STRING" id="1230338.MOMA_01495"/>
<keyword evidence="9 10" id="KW-0414">Isoprene biosynthesis</keyword>
<dbReference type="GO" id="GO:0030976">
    <property type="term" value="F:thiamine pyrophosphate binding"/>
    <property type="evidence" value="ECO:0007669"/>
    <property type="project" value="UniProtKB-UniRule"/>
</dbReference>
<dbReference type="InterPro" id="IPR005477">
    <property type="entry name" value="Dxylulose-5-P_synthase"/>
</dbReference>
<sequence>MPNANFNKHDFNKHSFNKHDFNKNTAATFHKLPTVRPITPLLDTVDSPDDLKNFSHDNLVQLANELREFLLYSVGQSGGHFGANLGVVELSIALHKVFDAPNDKLVWDVGHQAYPHKILTGRREQLTSIRNKDGLTAFPERSESKYDTFGVGHSSTAISAGLGMSLAMQHQGKNNSVVAIVGDGAMTGGMAFEAMNDAIQQNANIIVVLNDNDMSISQATGGFSKHLATLWQRGLAVDIDKFGNPIITHRTISSDDRRIRHYLHMAGDAFDDLSVKLPKKISEKLGEKFAEGLPNPAQIINLPEKIANKIADNMFPENLFKAIGFQYFGPFDGHDVVKLAQVFERIKPMKGAVLVHVHTVKGKGFSPAEHDPIGYHAIGKLPKNDTQNTNLPLSNSDKKIKKYSQIFGEFLCDTAKTDKKLMAITPAMAEGSGMVDFAKQFPSQYFDVAIAEQHAITLAGGMACEGVKPIVAIYSTFLQRGYDQLIHDIALQNLDVTFAIDRAGLVGEDGATHAGVFDISFMRCIPNIIIAVPSDENECYQLLNTCYQYQGVAAVRYPRGCGIGVAIDKNLTNNAQNFTIGKAVLDCQFNDKNQSVNEKIALLAFGSMLKNAKQACEIIAKNSPKTQFSVYNMRFVKPLDSKLIDTLIDDNYRIITLEEHQLMGGAGSSVNEYILAKTHKGPVPNVLNIGIDDKFIPHGSHSEQLAYCGLDVDGVVAKITRFLDN</sequence>
<evidence type="ECO:0000256" key="7">
    <source>
        <dbReference type="ARBA" id="ARBA00022977"/>
    </source>
</evidence>
<dbReference type="PATRIC" id="fig|1230338.3.peg.330"/>
<dbReference type="GO" id="GO:0019288">
    <property type="term" value="P:isopentenyl diphosphate biosynthetic process, methylerythritol 4-phosphate pathway"/>
    <property type="evidence" value="ECO:0007669"/>
    <property type="project" value="TreeGrafter"/>
</dbReference>
<evidence type="ECO:0000256" key="8">
    <source>
        <dbReference type="ARBA" id="ARBA00023052"/>
    </source>
</evidence>
<evidence type="ECO:0000256" key="10">
    <source>
        <dbReference type="HAMAP-Rule" id="MF_00315"/>
    </source>
</evidence>
<dbReference type="UniPathway" id="UPA00064">
    <property type="reaction ID" value="UER00091"/>
</dbReference>
<dbReference type="InterPro" id="IPR005475">
    <property type="entry name" value="Transketolase-like_Pyr-bd"/>
</dbReference>
<organism evidence="12 13">
    <name type="scientific">Moraxella macacae 0408225</name>
    <dbReference type="NCBI Taxonomy" id="1230338"/>
    <lineage>
        <taxon>Bacteria</taxon>
        <taxon>Pseudomonadati</taxon>
        <taxon>Pseudomonadota</taxon>
        <taxon>Gammaproteobacteria</taxon>
        <taxon>Moraxellales</taxon>
        <taxon>Moraxellaceae</taxon>
        <taxon>Moraxella</taxon>
    </lineage>
</organism>
<dbReference type="NCBIfam" id="NF003933">
    <property type="entry name" value="PRK05444.2-2"/>
    <property type="match status" value="1"/>
</dbReference>
<feature type="binding site" evidence="10">
    <location>
        <begin position="152"/>
        <end position="154"/>
    </location>
    <ligand>
        <name>thiamine diphosphate</name>
        <dbReference type="ChEBI" id="CHEBI:58937"/>
    </ligand>
</feature>
<comment type="subunit">
    <text evidence="3 10">Homodimer.</text>
</comment>
<dbReference type="Proteomes" id="UP000023795">
    <property type="component" value="Unassembled WGS sequence"/>
</dbReference>
<dbReference type="FunFam" id="3.40.50.970:FF:000005">
    <property type="entry name" value="1-deoxy-D-xylulose-5-phosphate synthase"/>
    <property type="match status" value="1"/>
</dbReference>
<dbReference type="InterPro" id="IPR020826">
    <property type="entry name" value="Transketolase_BS"/>
</dbReference>
<comment type="function">
    <text evidence="10">Catalyzes the acyloin condensation reaction between C atoms 2 and 3 of pyruvate and glyceraldehyde 3-phosphate to yield 1-deoxy-D-xylulose-5-phosphate (DXP).</text>
</comment>
<dbReference type="RefSeq" id="WP_009501445.1">
    <property type="nucleotide sequence ID" value="NZ_ANIN01000001.1"/>
</dbReference>
<comment type="cofactor">
    <cofactor evidence="10">
        <name>Mg(2+)</name>
        <dbReference type="ChEBI" id="CHEBI:18420"/>
    </cofactor>
    <text evidence="10">Binds 1 Mg(2+) ion per subunit.</text>
</comment>
<protein>
    <recommendedName>
        <fullName evidence="10">1-deoxy-D-xylulose-5-phosphate synthase</fullName>
        <ecNumber evidence="10">2.2.1.7</ecNumber>
    </recommendedName>
    <alternativeName>
        <fullName evidence="10">1-deoxyxylulose-5-phosphate synthase</fullName>
        <shortName evidence="10">DXP synthase</shortName>
        <shortName evidence="10">DXPS</shortName>
    </alternativeName>
</protein>
<dbReference type="GO" id="GO:0009228">
    <property type="term" value="P:thiamine biosynthetic process"/>
    <property type="evidence" value="ECO:0007669"/>
    <property type="project" value="UniProtKB-UniRule"/>
</dbReference>
<dbReference type="eggNOG" id="COG1154">
    <property type="taxonomic scope" value="Bacteria"/>
</dbReference>
<dbReference type="SUPFAM" id="SSF52922">
    <property type="entry name" value="TK C-terminal domain-like"/>
    <property type="match status" value="1"/>
</dbReference>
<dbReference type="EMBL" id="ANIN01000001">
    <property type="protein sequence ID" value="ELA09042.1"/>
    <property type="molecule type" value="Genomic_DNA"/>
</dbReference>
<dbReference type="CDD" id="cd07033">
    <property type="entry name" value="TPP_PYR_DXS_TK_like"/>
    <property type="match status" value="1"/>
</dbReference>